<evidence type="ECO:0000256" key="1">
    <source>
        <dbReference type="ARBA" id="ARBA00022473"/>
    </source>
</evidence>
<evidence type="ECO:0000256" key="2">
    <source>
        <dbReference type="ARBA" id="ARBA00022553"/>
    </source>
</evidence>
<comment type="caution">
    <text evidence="5">The sequence shown here is derived from an EMBL/GenBank/DDBJ whole genome shotgun (WGS) entry which is preliminary data.</text>
</comment>
<dbReference type="PANTHER" id="PTHR47368">
    <property type="entry name" value="NUMB"/>
    <property type="match status" value="1"/>
</dbReference>
<dbReference type="SUPFAM" id="SSF50729">
    <property type="entry name" value="PH domain-like"/>
    <property type="match status" value="1"/>
</dbReference>
<reference evidence="5" key="1">
    <citation type="submission" date="2021-02" db="EMBL/GenBank/DDBJ databases">
        <authorList>
            <person name="Nowell W R."/>
        </authorList>
    </citation>
    <scope>NUCLEOTIDE SEQUENCE</scope>
    <source>
        <strain evidence="5">Ploen Becks lab</strain>
    </source>
</reference>
<dbReference type="Proteomes" id="UP000663879">
    <property type="component" value="Unassembled WGS sequence"/>
</dbReference>
<sequence>MEVSSRAKTSITSGQNYIAEDEVDRQPVDNLTPKPNRRMDKLRRSLTFRRKKKPNNELVSKTETALTTTTTTSATKPDTTTNSTSTNPNRPALWIEDEKRVRAGTCSFQVKYLGYQEVSDSRGMHICETALERLIADKDKKKSIKAILYITGDSLRVVDESNKTLLVDQTIEKVSFCAPDRHHENGFAYICRDGTARRWLCHGFLATKDTLKNASTGCTGGERLSHAVGCAFSVCLERKQKRERENVSMEVGPNHSFTRFGSFRQASLTERFDDPQMVIPKVDPVPIKQVDNPHAIERPKPSQDSFLTRQNSLRAQGGLNLPFKRGQPSYQSLKPGELPSFQQQKLGFKTEMLKKNFDKIPSSQTISELAELAKINEVPEQTNEVLSNQLTKDLSLTSPVNTIPIIPSVFTTPVSPISNSQVAPPPPLPPLPINYQSPMTNSAYSFFNNQQQMVYPSYTSPATITTTNTTNNNTETFEQKWARLQAAKNTNPFAEDIAKKYEIKL</sequence>
<evidence type="ECO:0000256" key="3">
    <source>
        <dbReference type="SAM" id="MobiDB-lite"/>
    </source>
</evidence>
<feature type="compositionally biased region" description="Basic residues" evidence="3">
    <location>
        <begin position="44"/>
        <end position="53"/>
    </location>
</feature>
<evidence type="ECO:0000313" key="6">
    <source>
        <dbReference type="Proteomes" id="UP000663879"/>
    </source>
</evidence>
<dbReference type="PROSITE" id="PS01179">
    <property type="entry name" value="PID"/>
    <property type="match status" value="1"/>
</dbReference>
<evidence type="ECO:0000313" key="5">
    <source>
        <dbReference type="EMBL" id="CAF1030367.1"/>
    </source>
</evidence>
<dbReference type="Gene3D" id="2.30.29.30">
    <property type="entry name" value="Pleckstrin-homology domain (PH domain)/Phosphotyrosine-binding domain (PTB)"/>
    <property type="match status" value="1"/>
</dbReference>
<proteinExistence type="predicted"/>
<keyword evidence="1" id="KW-0217">Developmental protein</keyword>
<dbReference type="GO" id="GO:0005737">
    <property type="term" value="C:cytoplasm"/>
    <property type="evidence" value="ECO:0007669"/>
    <property type="project" value="TreeGrafter"/>
</dbReference>
<dbReference type="EMBL" id="CAJNOC010004687">
    <property type="protein sequence ID" value="CAF1030367.1"/>
    <property type="molecule type" value="Genomic_DNA"/>
</dbReference>
<dbReference type="Pfam" id="PF00640">
    <property type="entry name" value="PID"/>
    <property type="match status" value="1"/>
</dbReference>
<dbReference type="AlphaFoldDB" id="A0A814IYV0"/>
<accession>A0A814IYV0</accession>
<keyword evidence="2" id="KW-0597">Phosphoprotein</keyword>
<dbReference type="InterPro" id="IPR016698">
    <property type="entry name" value="Numb/numb-like"/>
</dbReference>
<dbReference type="InterPro" id="IPR006020">
    <property type="entry name" value="PTB/PI_dom"/>
</dbReference>
<dbReference type="PANTHER" id="PTHR47368:SF2">
    <property type="entry name" value="PID DOMAIN-CONTAINING PROTEIN"/>
    <property type="match status" value="1"/>
</dbReference>
<dbReference type="SMART" id="SM00462">
    <property type="entry name" value="PTB"/>
    <property type="match status" value="1"/>
</dbReference>
<name>A0A814IYV0_9BILA</name>
<keyword evidence="6" id="KW-1185">Reference proteome</keyword>
<organism evidence="5 6">
    <name type="scientific">Brachionus calyciflorus</name>
    <dbReference type="NCBI Taxonomy" id="104777"/>
    <lineage>
        <taxon>Eukaryota</taxon>
        <taxon>Metazoa</taxon>
        <taxon>Spiralia</taxon>
        <taxon>Gnathifera</taxon>
        <taxon>Rotifera</taxon>
        <taxon>Eurotatoria</taxon>
        <taxon>Monogononta</taxon>
        <taxon>Pseudotrocha</taxon>
        <taxon>Ploima</taxon>
        <taxon>Brachionidae</taxon>
        <taxon>Brachionus</taxon>
    </lineage>
</organism>
<gene>
    <name evidence="5" type="ORF">OXX778_LOCUS17833</name>
</gene>
<dbReference type="OrthoDB" id="10070446at2759"/>
<feature type="region of interest" description="Disordered" evidence="3">
    <location>
        <begin position="17"/>
        <end position="92"/>
    </location>
</feature>
<dbReference type="InterPro" id="IPR011993">
    <property type="entry name" value="PH-like_dom_sf"/>
</dbReference>
<dbReference type="CDD" id="cd01268">
    <property type="entry name" value="PTB_Numb"/>
    <property type="match status" value="1"/>
</dbReference>
<evidence type="ECO:0000259" key="4">
    <source>
        <dbReference type="PROSITE" id="PS01179"/>
    </source>
</evidence>
<protein>
    <recommendedName>
        <fullName evidence="4">PID domain-containing protein</fullName>
    </recommendedName>
</protein>
<feature type="domain" description="PID" evidence="4">
    <location>
        <begin position="106"/>
        <end position="243"/>
    </location>
</feature>
<feature type="compositionally biased region" description="Low complexity" evidence="3">
    <location>
        <begin position="62"/>
        <end position="92"/>
    </location>
</feature>